<protein>
    <submittedName>
        <fullName evidence="1">P-II family nitrogen regulator</fullName>
    </submittedName>
</protein>
<dbReference type="GO" id="GO:0005524">
    <property type="term" value="F:ATP binding"/>
    <property type="evidence" value="ECO:0007669"/>
    <property type="project" value="TreeGrafter"/>
</dbReference>
<dbReference type="Proteomes" id="UP001229955">
    <property type="component" value="Chromosome"/>
</dbReference>
<name>A0AA49Q585_9BACT</name>
<dbReference type="PRINTS" id="PR00340">
    <property type="entry name" value="PIIGLNB"/>
</dbReference>
<reference evidence="1" key="1">
    <citation type="submission" date="2023-07" db="EMBL/GenBank/DDBJ databases">
        <authorList>
            <person name="Haufschild T."/>
            <person name="Kallscheuer N."/>
            <person name="Hammer J."/>
            <person name="Kohn T."/>
            <person name="Kabuu M."/>
            <person name="Jogler M."/>
            <person name="Wohfarth N."/>
            <person name="Heuer A."/>
            <person name="Rohde M."/>
            <person name="van Teeseling M.C.F."/>
            <person name="Jogler C."/>
        </authorList>
    </citation>
    <scope>NUCLEOTIDE SEQUENCE</scope>
    <source>
        <strain evidence="1">Strain 138</strain>
        <strain evidence="2">Strain 318</strain>
    </source>
</reference>
<dbReference type="PROSITE" id="PS51343">
    <property type="entry name" value="PII_GLNB_DOM"/>
    <property type="match status" value="1"/>
</dbReference>
<sequence length="111" mass="11522">MKMVIAYIQPFMSDAVEAALHRIGELSGATFTDVRGFGRGGHADAPASEGVLGTVPKVRVEVVVPAALEDEVVRAIEHAARTGNRGDGKVVVVAVSRALRIATGDEGETAV</sequence>
<dbReference type="SMART" id="SM00938">
    <property type="entry name" value="P-II"/>
    <property type="match status" value="1"/>
</dbReference>
<dbReference type="AlphaFoldDB" id="A0AA49Q585"/>
<accession>A0AA49K0R2</accession>
<dbReference type="PANTHER" id="PTHR30115">
    <property type="entry name" value="NITROGEN REGULATORY PROTEIN P-II"/>
    <property type="match status" value="1"/>
</dbReference>
<dbReference type="SUPFAM" id="SSF54913">
    <property type="entry name" value="GlnB-like"/>
    <property type="match status" value="1"/>
</dbReference>
<keyword evidence="3" id="KW-1185">Reference proteome</keyword>
<dbReference type="RefSeq" id="WP_367885727.1">
    <property type="nucleotide sequence ID" value="NZ_CP130612.1"/>
</dbReference>
<dbReference type="InterPro" id="IPR015867">
    <property type="entry name" value="N-reg_PII/ATP_PRibTrfase_C"/>
</dbReference>
<dbReference type="GO" id="GO:0005829">
    <property type="term" value="C:cytosol"/>
    <property type="evidence" value="ECO:0007669"/>
    <property type="project" value="TreeGrafter"/>
</dbReference>
<dbReference type="GO" id="GO:0030234">
    <property type="term" value="F:enzyme regulator activity"/>
    <property type="evidence" value="ECO:0007669"/>
    <property type="project" value="InterPro"/>
</dbReference>
<dbReference type="Gene3D" id="3.30.70.120">
    <property type="match status" value="1"/>
</dbReference>
<accession>A0AA49Q585</accession>
<evidence type="ECO:0000313" key="2">
    <source>
        <dbReference type="EMBL" id="WKW15760.1"/>
    </source>
</evidence>
<dbReference type="InterPro" id="IPR011322">
    <property type="entry name" value="N-reg_PII-like_a/b"/>
</dbReference>
<evidence type="ECO:0000313" key="3">
    <source>
        <dbReference type="Proteomes" id="UP001229955"/>
    </source>
</evidence>
<evidence type="ECO:0000313" key="1">
    <source>
        <dbReference type="EMBL" id="WKW12853.1"/>
    </source>
</evidence>
<dbReference type="KEGG" id="pspc:Strain318_002162"/>
<gene>
    <name evidence="1" type="ORF">Strain138_002163</name>
    <name evidence="2" type="ORF">Strain318_002162</name>
</gene>
<dbReference type="EMBL" id="CP130612">
    <property type="protein sequence ID" value="WKW12853.1"/>
    <property type="molecule type" value="Genomic_DNA"/>
</dbReference>
<organism evidence="1">
    <name type="scientific">Pseudogemmatithrix spongiicola</name>
    <dbReference type="NCBI Taxonomy" id="3062599"/>
    <lineage>
        <taxon>Bacteria</taxon>
        <taxon>Pseudomonadati</taxon>
        <taxon>Gemmatimonadota</taxon>
        <taxon>Gemmatimonadia</taxon>
        <taxon>Gemmatimonadales</taxon>
        <taxon>Gemmatimonadaceae</taxon>
        <taxon>Pseudogemmatithrix</taxon>
    </lineage>
</organism>
<dbReference type="GO" id="GO:0006808">
    <property type="term" value="P:regulation of nitrogen utilization"/>
    <property type="evidence" value="ECO:0007669"/>
    <property type="project" value="InterPro"/>
</dbReference>
<dbReference type="EMBL" id="CP130613">
    <property type="protein sequence ID" value="WKW15760.1"/>
    <property type="molecule type" value="Genomic_DNA"/>
</dbReference>
<dbReference type="InterPro" id="IPR002187">
    <property type="entry name" value="N-reg_PII"/>
</dbReference>
<dbReference type="PANTHER" id="PTHR30115:SF11">
    <property type="entry name" value="NITROGEN REGULATORY PROTEIN P-II HOMOLOG"/>
    <property type="match status" value="1"/>
</dbReference>
<proteinExistence type="predicted"/>
<dbReference type="Pfam" id="PF00543">
    <property type="entry name" value="P-II"/>
    <property type="match status" value="1"/>
</dbReference>